<evidence type="ECO:0000256" key="2">
    <source>
        <dbReference type="SAM" id="MobiDB-lite"/>
    </source>
</evidence>
<dbReference type="GO" id="GO:0006355">
    <property type="term" value="P:regulation of DNA-templated transcription"/>
    <property type="evidence" value="ECO:0007669"/>
    <property type="project" value="InterPro"/>
</dbReference>
<keyword evidence="1" id="KW-0479">Metal-binding</keyword>
<dbReference type="SMART" id="SM00355">
    <property type="entry name" value="ZnF_C2H2"/>
    <property type="match status" value="3"/>
</dbReference>
<dbReference type="Proteomes" id="UP000287651">
    <property type="component" value="Unassembled WGS sequence"/>
</dbReference>
<accession>A0A426Z7E8</accession>
<dbReference type="PANTHER" id="PTHR46326:SF2">
    <property type="entry name" value="ZINC FINGER PROTEIN ZAT1-RELATED"/>
    <property type="match status" value="1"/>
</dbReference>
<feature type="domain" description="C2H2-type" evidence="3">
    <location>
        <begin position="202"/>
        <end position="224"/>
    </location>
</feature>
<dbReference type="PROSITE" id="PS50157">
    <property type="entry name" value="ZINC_FINGER_C2H2_2"/>
    <property type="match status" value="3"/>
</dbReference>
<gene>
    <name evidence="4" type="ORF">B296_00019087</name>
</gene>
<evidence type="ECO:0000259" key="3">
    <source>
        <dbReference type="PROSITE" id="PS50157"/>
    </source>
</evidence>
<dbReference type="GO" id="GO:0008270">
    <property type="term" value="F:zinc ion binding"/>
    <property type="evidence" value="ECO:0007669"/>
    <property type="project" value="UniProtKB-KW"/>
</dbReference>
<evidence type="ECO:0000313" key="5">
    <source>
        <dbReference type="Proteomes" id="UP000287651"/>
    </source>
</evidence>
<dbReference type="InterPro" id="IPR044303">
    <property type="entry name" value="ZAT1/4/9"/>
</dbReference>
<feature type="region of interest" description="Disordered" evidence="2">
    <location>
        <begin position="92"/>
        <end position="137"/>
    </location>
</feature>
<feature type="compositionally biased region" description="Low complexity" evidence="2">
    <location>
        <begin position="41"/>
        <end position="52"/>
    </location>
</feature>
<evidence type="ECO:0000256" key="1">
    <source>
        <dbReference type="PROSITE-ProRule" id="PRU00042"/>
    </source>
</evidence>
<dbReference type="Gene3D" id="3.30.160.60">
    <property type="entry name" value="Classic Zinc Finger"/>
    <property type="match status" value="1"/>
</dbReference>
<dbReference type="EMBL" id="AMZH03008019">
    <property type="protein sequence ID" value="RRT59895.1"/>
    <property type="molecule type" value="Genomic_DNA"/>
</dbReference>
<proteinExistence type="predicted"/>
<dbReference type="PROSITE" id="PS00028">
    <property type="entry name" value="ZINC_FINGER_C2H2_1"/>
    <property type="match status" value="3"/>
</dbReference>
<dbReference type="Pfam" id="PF13912">
    <property type="entry name" value="zf-C2H2_6"/>
    <property type="match status" value="3"/>
</dbReference>
<feature type="domain" description="C2H2-type" evidence="3">
    <location>
        <begin position="4"/>
        <end position="31"/>
    </location>
</feature>
<name>A0A426Z7E8_ENSVE</name>
<sequence>MERHRCKLCHRRFSNGRALGGHMRSHVAPAPRPMKPQQHLPSPCASSSSFPAADEDSVAPAATYGLREKSRRRSGLVDPEFSYSIATAKGAGSGAFPVVQDGESDTESSFRRRLTRPRRREDPSADAEPLSSVSDASPDEDVARCLMLLSRDAWSRCEAEGRQSNGCDDANEDEEDELYFNDGEEETKPQATARSWRKRTRYQCGTCKKYFRSYQALGGHRASHKRVGVECVPIAGIRNRGKDPSDADAADRDPKVFECPYCYRFFSSGQALGGHKRSHFSAAKAVATTTPARPSPLPPPPPHSPFAVNDGFIDLNLPAQLEEEAELSALSVATEFAS</sequence>
<feature type="region of interest" description="Disordered" evidence="2">
    <location>
        <begin position="17"/>
        <end position="76"/>
    </location>
</feature>
<keyword evidence="1" id="KW-0862">Zinc</keyword>
<feature type="domain" description="C2H2-type" evidence="3">
    <location>
        <begin position="257"/>
        <end position="284"/>
    </location>
</feature>
<dbReference type="SUPFAM" id="SSF57667">
    <property type="entry name" value="beta-beta-alpha zinc fingers"/>
    <property type="match status" value="2"/>
</dbReference>
<dbReference type="AlphaFoldDB" id="A0A426Z7E8"/>
<organism evidence="4 5">
    <name type="scientific">Ensete ventricosum</name>
    <name type="common">Abyssinian banana</name>
    <name type="synonym">Musa ensete</name>
    <dbReference type="NCBI Taxonomy" id="4639"/>
    <lineage>
        <taxon>Eukaryota</taxon>
        <taxon>Viridiplantae</taxon>
        <taxon>Streptophyta</taxon>
        <taxon>Embryophyta</taxon>
        <taxon>Tracheophyta</taxon>
        <taxon>Spermatophyta</taxon>
        <taxon>Magnoliopsida</taxon>
        <taxon>Liliopsida</taxon>
        <taxon>Zingiberales</taxon>
        <taxon>Musaceae</taxon>
        <taxon>Ensete</taxon>
    </lineage>
</organism>
<comment type="caution">
    <text evidence="4">The sequence shown here is derived from an EMBL/GenBank/DDBJ whole genome shotgun (WGS) entry which is preliminary data.</text>
</comment>
<protein>
    <recommendedName>
        <fullName evidence="3">C2H2-type domain-containing protein</fullName>
    </recommendedName>
</protein>
<dbReference type="PANTHER" id="PTHR46326">
    <property type="entry name" value="ZINC FINGER PROTEIN ZAT1-RELATED"/>
    <property type="match status" value="1"/>
</dbReference>
<reference evidence="4 5" key="1">
    <citation type="journal article" date="2014" name="Agronomy (Basel)">
        <title>A Draft Genome Sequence for Ensete ventricosum, the Drought-Tolerant Tree Against Hunger.</title>
        <authorList>
            <person name="Harrison J."/>
            <person name="Moore K.A."/>
            <person name="Paszkiewicz K."/>
            <person name="Jones T."/>
            <person name="Grant M."/>
            <person name="Ambacheew D."/>
            <person name="Muzemil S."/>
            <person name="Studholme D.J."/>
        </authorList>
    </citation>
    <scope>NUCLEOTIDE SEQUENCE [LARGE SCALE GENOMIC DNA]</scope>
</reference>
<keyword evidence="1" id="KW-0863">Zinc-finger</keyword>
<evidence type="ECO:0000313" key="4">
    <source>
        <dbReference type="EMBL" id="RRT59895.1"/>
    </source>
</evidence>
<dbReference type="InterPro" id="IPR013087">
    <property type="entry name" value="Znf_C2H2_type"/>
</dbReference>
<dbReference type="InterPro" id="IPR036236">
    <property type="entry name" value="Znf_C2H2_sf"/>
</dbReference>